<accession>A0AAV0FWU4</accession>
<protein>
    <submittedName>
        <fullName evidence="1">Uncharacterized protein</fullName>
    </submittedName>
</protein>
<dbReference type="Proteomes" id="UP001152523">
    <property type="component" value="Unassembled WGS sequence"/>
</dbReference>
<name>A0AAV0FWU4_9ASTE</name>
<proteinExistence type="predicted"/>
<dbReference type="EMBL" id="CAMAPF010001022">
    <property type="protein sequence ID" value="CAH9140106.1"/>
    <property type="molecule type" value="Genomic_DNA"/>
</dbReference>
<comment type="caution">
    <text evidence="1">The sequence shown here is derived from an EMBL/GenBank/DDBJ whole genome shotgun (WGS) entry which is preliminary data.</text>
</comment>
<dbReference type="AlphaFoldDB" id="A0AAV0FWU4"/>
<gene>
    <name evidence="1" type="ORF">CEPIT_LOCUS38090</name>
</gene>
<organism evidence="1 2">
    <name type="scientific">Cuscuta epithymum</name>
    <dbReference type="NCBI Taxonomy" id="186058"/>
    <lineage>
        <taxon>Eukaryota</taxon>
        <taxon>Viridiplantae</taxon>
        <taxon>Streptophyta</taxon>
        <taxon>Embryophyta</taxon>
        <taxon>Tracheophyta</taxon>
        <taxon>Spermatophyta</taxon>
        <taxon>Magnoliopsida</taxon>
        <taxon>eudicotyledons</taxon>
        <taxon>Gunneridae</taxon>
        <taxon>Pentapetalae</taxon>
        <taxon>asterids</taxon>
        <taxon>lamiids</taxon>
        <taxon>Solanales</taxon>
        <taxon>Convolvulaceae</taxon>
        <taxon>Cuscuteae</taxon>
        <taxon>Cuscuta</taxon>
        <taxon>Cuscuta subgen. Cuscuta</taxon>
    </lineage>
</organism>
<evidence type="ECO:0000313" key="1">
    <source>
        <dbReference type="EMBL" id="CAH9140106.1"/>
    </source>
</evidence>
<reference evidence="1" key="1">
    <citation type="submission" date="2022-07" db="EMBL/GenBank/DDBJ databases">
        <authorList>
            <person name="Macas J."/>
            <person name="Novak P."/>
            <person name="Neumann P."/>
        </authorList>
    </citation>
    <scope>NUCLEOTIDE SEQUENCE</scope>
</reference>
<keyword evidence="2" id="KW-1185">Reference proteome</keyword>
<evidence type="ECO:0000313" key="2">
    <source>
        <dbReference type="Proteomes" id="UP001152523"/>
    </source>
</evidence>
<sequence length="110" mass="10901">MGMAAGAGRCAGMGTVAAITYGDGHDKKTLRRQGRAGIETTTTVGRRVGMETAAATRHGNDCSEQTWRHGHHMGTVVATGEAGAVSATTMEAAGTAKIGAASVAGAVATS</sequence>